<keyword evidence="1 3" id="KW-0238">DNA-binding</keyword>
<evidence type="ECO:0000259" key="2">
    <source>
        <dbReference type="PROSITE" id="PS50995"/>
    </source>
</evidence>
<dbReference type="SMART" id="SM00347">
    <property type="entry name" value="HTH_MARR"/>
    <property type="match status" value="1"/>
</dbReference>
<evidence type="ECO:0000313" key="4">
    <source>
        <dbReference type="Proteomes" id="UP000199050"/>
    </source>
</evidence>
<dbReference type="InterPro" id="IPR039422">
    <property type="entry name" value="MarR/SlyA-like"/>
</dbReference>
<dbReference type="AlphaFoldDB" id="A0A1G9EIW0"/>
<dbReference type="Gene3D" id="1.10.10.10">
    <property type="entry name" value="Winged helix-like DNA-binding domain superfamily/Winged helix DNA-binding domain"/>
    <property type="match status" value="1"/>
</dbReference>
<dbReference type="EMBL" id="FNDX01000053">
    <property type="protein sequence ID" value="SDK76107.1"/>
    <property type="molecule type" value="Genomic_DNA"/>
</dbReference>
<dbReference type="PANTHER" id="PTHR33164:SF43">
    <property type="entry name" value="HTH-TYPE TRANSCRIPTIONAL REPRESSOR YETL"/>
    <property type="match status" value="1"/>
</dbReference>
<proteinExistence type="predicted"/>
<dbReference type="GO" id="GO:0003677">
    <property type="term" value="F:DNA binding"/>
    <property type="evidence" value="ECO:0007669"/>
    <property type="project" value="UniProtKB-KW"/>
</dbReference>
<dbReference type="Proteomes" id="UP000199050">
    <property type="component" value="Unassembled WGS sequence"/>
</dbReference>
<dbReference type="SUPFAM" id="SSF46785">
    <property type="entry name" value="Winged helix' DNA-binding domain"/>
    <property type="match status" value="1"/>
</dbReference>
<dbReference type="InterPro" id="IPR036390">
    <property type="entry name" value="WH_DNA-bd_sf"/>
</dbReference>
<evidence type="ECO:0000256" key="1">
    <source>
        <dbReference type="ARBA" id="ARBA00023125"/>
    </source>
</evidence>
<dbReference type="Pfam" id="PF12802">
    <property type="entry name" value="MarR_2"/>
    <property type="match status" value="1"/>
</dbReference>
<name>A0A1G9EIW0_9BACL</name>
<dbReference type="PROSITE" id="PS50995">
    <property type="entry name" value="HTH_MARR_2"/>
    <property type="match status" value="1"/>
</dbReference>
<organism evidence="3 4">
    <name type="scientific">Paenibacillus typhae</name>
    <dbReference type="NCBI Taxonomy" id="1174501"/>
    <lineage>
        <taxon>Bacteria</taxon>
        <taxon>Bacillati</taxon>
        <taxon>Bacillota</taxon>
        <taxon>Bacilli</taxon>
        <taxon>Bacillales</taxon>
        <taxon>Paenibacillaceae</taxon>
        <taxon>Paenibacillus</taxon>
    </lineage>
</organism>
<protein>
    <submittedName>
        <fullName evidence="3">DNA-binding transcriptional regulator, MarR family</fullName>
    </submittedName>
</protein>
<dbReference type="GO" id="GO:0006950">
    <property type="term" value="P:response to stress"/>
    <property type="evidence" value="ECO:0007669"/>
    <property type="project" value="TreeGrafter"/>
</dbReference>
<dbReference type="OrthoDB" id="2404954at2"/>
<sequence>MKEYIRGLNLIDLVSEKHKVLREKVSADSGDPLNHTETHILAKLELHGRLSISDISRRISISRQGAQKVVNSLLEQGYVEAVQVEGNSRDKYISLTAGGLEVCRRMLEIKQKIEQEIAAKIGAEQVKLLKQLLAEDWL</sequence>
<reference evidence="4" key="1">
    <citation type="submission" date="2016-10" db="EMBL/GenBank/DDBJ databases">
        <authorList>
            <person name="Varghese N."/>
            <person name="Submissions S."/>
        </authorList>
    </citation>
    <scope>NUCLEOTIDE SEQUENCE [LARGE SCALE GENOMIC DNA]</scope>
    <source>
        <strain evidence="4">CGMCC 1.11012</strain>
    </source>
</reference>
<dbReference type="PRINTS" id="PR00598">
    <property type="entry name" value="HTHMARR"/>
</dbReference>
<evidence type="ECO:0000313" key="3">
    <source>
        <dbReference type="EMBL" id="SDK76107.1"/>
    </source>
</evidence>
<dbReference type="RefSeq" id="WP_090719313.1">
    <property type="nucleotide sequence ID" value="NZ_CBCSKY010000057.1"/>
</dbReference>
<feature type="domain" description="HTH marR-type" evidence="2">
    <location>
        <begin position="1"/>
        <end position="138"/>
    </location>
</feature>
<dbReference type="InterPro" id="IPR036388">
    <property type="entry name" value="WH-like_DNA-bd_sf"/>
</dbReference>
<keyword evidence="4" id="KW-1185">Reference proteome</keyword>
<dbReference type="InterPro" id="IPR000835">
    <property type="entry name" value="HTH_MarR-typ"/>
</dbReference>
<dbReference type="STRING" id="1174501.SAMN05216192_15336"/>
<dbReference type="PANTHER" id="PTHR33164">
    <property type="entry name" value="TRANSCRIPTIONAL REGULATOR, MARR FAMILY"/>
    <property type="match status" value="1"/>
</dbReference>
<accession>A0A1G9EIW0</accession>
<gene>
    <name evidence="3" type="ORF">SAMN05216192_15336</name>
</gene>
<dbReference type="GO" id="GO:0003700">
    <property type="term" value="F:DNA-binding transcription factor activity"/>
    <property type="evidence" value="ECO:0007669"/>
    <property type="project" value="InterPro"/>
</dbReference>